<organism evidence="1">
    <name type="scientific">Trypanosoma brucei brucei (strain 927/4 GUTat10.1)</name>
    <dbReference type="NCBI Taxonomy" id="185431"/>
    <lineage>
        <taxon>Eukaryota</taxon>
        <taxon>Discoba</taxon>
        <taxon>Euglenozoa</taxon>
        <taxon>Kinetoplastea</taxon>
        <taxon>Metakinetoplastina</taxon>
        <taxon>Trypanosomatida</taxon>
        <taxon>Trypanosomatidae</taxon>
        <taxon>Trypanosoma</taxon>
    </lineage>
</organism>
<proteinExistence type="predicted"/>
<dbReference type="AlphaFoldDB" id="G1CRL7"/>
<sequence>MSRHGNIDIGCGAGNTMDAKFRSFTLHESFYYLSINHDLKAREPQNNNTNSDTMRFLCTCTEEVTDAWTEDANTYSASAV</sequence>
<protein>
    <submittedName>
        <fullName evidence="1">Esag12</fullName>
    </submittedName>
</protein>
<dbReference type="EMBL" id="JF894240">
    <property type="protein sequence ID" value="AEL79555.1"/>
    <property type="molecule type" value="Genomic_DNA"/>
</dbReference>
<evidence type="ECO:0000313" key="1">
    <source>
        <dbReference type="EMBL" id="AEL79536.1"/>
    </source>
</evidence>
<evidence type="ECO:0000313" key="2">
    <source>
        <dbReference type="EMBL" id="AEL79555.1"/>
    </source>
</evidence>
<name>G1CRL7_TRYB2</name>
<dbReference type="InterPro" id="IPR009795">
    <property type="entry name" value="DUF1363"/>
</dbReference>
<reference evidence="1" key="1">
    <citation type="submission" date="2011-04" db="EMBL/GenBank/DDBJ databases">
        <title>Telomeric expression sites from Trypanosoma brucei TREU 927.</title>
        <authorList>
            <person name="Jackson A.P."/>
            <person name="Hertz-Fowler C."/>
            <person name="Berriman M."/>
        </authorList>
    </citation>
    <scope>NUCLEOTIDE SEQUENCE</scope>
</reference>
<accession>G1CRL7</accession>
<dbReference type="EMBL" id="JF894238">
    <property type="protein sequence ID" value="AEL79536.1"/>
    <property type="molecule type" value="Genomic_DNA"/>
</dbReference>
<dbReference type="Pfam" id="PF07101">
    <property type="entry name" value="DUF1363"/>
    <property type="match status" value="1"/>
</dbReference>
<gene>
    <name evidence="1" type="primary">BES08S04</name>
    <name evidence="2" type="synonym">BES15S06</name>
</gene>